<dbReference type="InterPro" id="IPR039426">
    <property type="entry name" value="TonB-dep_rcpt-like"/>
</dbReference>
<evidence type="ECO:0000256" key="10">
    <source>
        <dbReference type="PROSITE-ProRule" id="PRU01360"/>
    </source>
</evidence>
<dbReference type="InterPro" id="IPR008969">
    <property type="entry name" value="CarboxyPept-like_regulatory"/>
</dbReference>
<dbReference type="GO" id="GO:0009279">
    <property type="term" value="C:cell outer membrane"/>
    <property type="evidence" value="ECO:0007669"/>
    <property type="project" value="UniProtKB-SubCell"/>
</dbReference>
<dbReference type="PANTHER" id="PTHR30069:SF29">
    <property type="entry name" value="HEMOGLOBIN AND HEMOGLOBIN-HAPTOGLOBIN-BINDING PROTEIN 1-RELATED"/>
    <property type="match status" value="1"/>
</dbReference>
<evidence type="ECO:0000256" key="2">
    <source>
        <dbReference type="ARBA" id="ARBA00022448"/>
    </source>
</evidence>
<dbReference type="PANTHER" id="PTHR30069">
    <property type="entry name" value="TONB-DEPENDENT OUTER MEMBRANE RECEPTOR"/>
    <property type="match status" value="1"/>
</dbReference>
<organism evidence="14 15">
    <name type="scientific">Adhaeribacter aerolatus</name>
    <dbReference type="NCBI Taxonomy" id="670289"/>
    <lineage>
        <taxon>Bacteria</taxon>
        <taxon>Pseudomonadati</taxon>
        <taxon>Bacteroidota</taxon>
        <taxon>Cytophagia</taxon>
        <taxon>Cytophagales</taxon>
        <taxon>Hymenobacteraceae</taxon>
        <taxon>Adhaeribacter</taxon>
    </lineage>
</organism>
<comment type="subcellular location">
    <subcellularLocation>
        <location evidence="1 10">Cell outer membrane</location>
        <topology evidence="1 10">Multi-pass membrane protein</topology>
    </subcellularLocation>
</comment>
<evidence type="ECO:0000256" key="4">
    <source>
        <dbReference type="ARBA" id="ARBA00022692"/>
    </source>
</evidence>
<evidence type="ECO:0000256" key="1">
    <source>
        <dbReference type="ARBA" id="ARBA00004571"/>
    </source>
</evidence>
<keyword evidence="9 10" id="KW-0998">Cell outer membrane</keyword>
<feature type="domain" description="TonB-dependent receptor-like beta-barrel" evidence="12">
    <location>
        <begin position="287"/>
        <end position="738"/>
    </location>
</feature>
<keyword evidence="7 10" id="KW-0472">Membrane</keyword>
<evidence type="ECO:0000256" key="7">
    <source>
        <dbReference type="ARBA" id="ARBA00023136"/>
    </source>
</evidence>
<accession>A0A512B5C7</accession>
<keyword evidence="6 11" id="KW-0798">TonB box</keyword>
<keyword evidence="3 10" id="KW-1134">Transmembrane beta strand</keyword>
<reference evidence="14 15" key="1">
    <citation type="submission" date="2019-07" db="EMBL/GenBank/DDBJ databases">
        <title>Whole genome shotgun sequence of Adhaeribacter aerolatus NBRC 106133.</title>
        <authorList>
            <person name="Hosoyama A."/>
            <person name="Uohara A."/>
            <person name="Ohji S."/>
            <person name="Ichikawa N."/>
        </authorList>
    </citation>
    <scope>NUCLEOTIDE SEQUENCE [LARGE SCALE GENOMIC DNA]</scope>
    <source>
        <strain evidence="14 15">NBRC 106133</strain>
    </source>
</reference>
<dbReference type="SUPFAM" id="SSF56935">
    <property type="entry name" value="Porins"/>
    <property type="match status" value="1"/>
</dbReference>
<keyword evidence="15" id="KW-1185">Reference proteome</keyword>
<comment type="similarity">
    <text evidence="10 11">Belongs to the TonB-dependent receptor family.</text>
</comment>
<dbReference type="OrthoDB" id="9758870at2"/>
<evidence type="ECO:0000313" key="14">
    <source>
        <dbReference type="EMBL" id="GEO06977.1"/>
    </source>
</evidence>
<dbReference type="GO" id="GO:0015344">
    <property type="term" value="F:siderophore uptake transmembrane transporter activity"/>
    <property type="evidence" value="ECO:0007669"/>
    <property type="project" value="TreeGrafter"/>
</dbReference>
<dbReference type="Gene3D" id="2.40.170.20">
    <property type="entry name" value="TonB-dependent receptor, beta-barrel domain"/>
    <property type="match status" value="1"/>
</dbReference>
<evidence type="ECO:0000256" key="11">
    <source>
        <dbReference type="RuleBase" id="RU003357"/>
    </source>
</evidence>
<evidence type="ECO:0000313" key="15">
    <source>
        <dbReference type="Proteomes" id="UP000321532"/>
    </source>
</evidence>
<dbReference type="EMBL" id="BJYS01000047">
    <property type="protein sequence ID" value="GEO06977.1"/>
    <property type="molecule type" value="Genomic_DNA"/>
</dbReference>
<evidence type="ECO:0000256" key="3">
    <source>
        <dbReference type="ARBA" id="ARBA00022452"/>
    </source>
</evidence>
<dbReference type="GO" id="GO:0044718">
    <property type="term" value="P:siderophore transmembrane transport"/>
    <property type="evidence" value="ECO:0007669"/>
    <property type="project" value="TreeGrafter"/>
</dbReference>
<evidence type="ECO:0000259" key="12">
    <source>
        <dbReference type="Pfam" id="PF00593"/>
    </source>
</evidence>
<dbReference type="InterPro" id="IPR012910">
    <property type="entry name" value="Plug_dom"/>
</dbReference>
<sequence>MTRISLIILLLISSQLPLLAQNKYTISGYVREKGSQESLIGVSVYRPGTSVGTASNTYGFYSLTLPAADSVELAFSYVGYRPEIRRIKLRQNTELNIELEPNAVLQEVKIVGTEQREKVSEAVQMSNIEVPVAQIKNIPALLGEKDVMKVLQLMPGVQKGSEGNSGIYVRGGGPDQNLIILDDATVYNASHLFGFFSLFNGDALKSVEMTKGGFPARYGGRLSSVIELNMKDGNKEEVHGEGGIGLISSRLTVEGPLKKGISSFLVSGRRTYADLLIRPFLPKEAKAGYYFYDLNTKVNYDFGRKNKLYISGYFGQDRFYLREKFDDGDRTRTGIDWGNATGTLRWNHLFNDRLFANASLIYSQYQFNIFSEEQNRSNEEFKLDYLSGIRDIGLKYDLDYLPNPEHSIRIGVLSTYHRFKPSALVVKDSDINKFVREVSNIDVSETGVYVEDTYRPFPQLRLNAGIRLSHFGVKGKSYFRPEPRLGVSYRLFEDLSLKASYATMNQFVHLLSNTGIGLPTDLWVPSTKRIAPQRSQQVALGVAKDFPKQNLSLTVEGYYKKSDNIIGYKEGASFLLIDDAESAETVNWENNITAGQGWSYGAEFLLQRKIGKFSGWVGYTLSWTQLQFDSLNFGKKYYARYDRRHDISVVGIYQPSSRITLSGTWVYGTGNAITMPRNTYTAPTHEPNSRFQNGQYVTEYGDKNSFRMAAYHRFDIGIQFHKKKRWGERTWEISAYNLYSRKNPFFYYLDSEYQPNDNSTVTKVKQTSLFPIIPSVSYSFKF</sequence>
<dbReference type="PROSITE" id="PS52016">
    <property type="entry name" value="TONB_DEPENDENT_REC_3"/>
    <property type="match status" value="1"/>
</dbReference>
<dbReference type="Gene3D" id="2.170.130.10">
    <property type="entry name" value="TonB-dependent receptor, plug domain"/>
    <property type="match status" value="1"/>
</dbReference>
<dbReference type="Proteomes" id="UP000321532">
    <property type="component" value="Unassembled WGS sequence"/>
</dbReference>
<dbReference type="SUPFAM" id="SSF49464">
    <property type="entry name" value="Carboxypeptidase regulatory domain-like"/>
    <property type="match status" value="1"/>
</dbReference>
<dbReference type="Pfam" id="PF07715">
    <property type="entry name" value="Plug"/>
    <property type="match status" value="1"/>
</dbReference>
<proteinExistence type="inferred from homology"/>
<dbReference type="Gene3D" id="2.60.40.1120">
    <property type="entry name" value="Carboxypeptidase-like, regulatory domain"/>
    <property type="match status" value="1"/>
</dbReference>
<dbReference type="InterPro" id="IPR037066">
    <property type="entry name" value="Plug_dom_sf"/>
</dbReference>
<keyword evidence="4 10" id="KW-0812">Transmembrane</keyword>
<keyword evidence="2 10" id="KW-0813">Transport</keyword>
<evidence type="ECO:0000256" key="6">
    <source>
        <dbReference type="ARBA" id="ARBA00023077"/>
    </source>
</evidence>
<evidence type="ECO:0000259" key="13">
    <source>
        <dbReference type="Pfam" id="PF07715"/>
    </source>
</evidence>
<dbReference type="RefSeq" id="WP_146904182.1">
    <property type="nucleotide sequence ID" value="NZ_BJYS01000047.1"/>
</dbReference>
<dbReference type="Pfam" id="PF13715">
    <property type="entry name" value="CarbopepD_reg_2"/>
    <property type="match status" value="1"/>
</dbReference>
<keyword evidence="5" id="KW-0732">Signal</keyword>
<dbReference type="AlphaFoldDB" id="A0A512B5C7"/>
<keyword evidence="8 14" id="KW-0675">Receptor</keyword>
<comment type="caution">
    <text evidence="14">The sequence shown here is derived from an EMBL/GenBank/DDBJ whole genome shotgun (WGS) entry which is preliminary data.</text>
</comment>
<dbReference type="Pfam" id="PF00593">
    <property type="entry name" value="TonB_dep_Rec_b-barrel"/>
    <property type="match status" value="1"/>
</dbReference>
<evidence type="ECO:0000256" key="8">
    <source>
        <dbReference type="ARBA" id="ARBA00023170"/>
    </source>
</evidence>
<dbReference type="InterPro" id="IPR036942">
    <property type="entry name" value="Beta-barrel_TonB_sf"/>
</dbReference>
<feature type="domain" description="TonB-dependent receptor plug" evidence="13">
    <location>
        <begin position="143"/>
        <end position="221"/>
    </location>
</feature>
<evidence type="ECO:0000256" key="5">
    <source>
        <dbReference type="ARBA" id="ARBA00022729"/>
    </source>
</evidence>
<dbReference type="InterPro" id="IPR000531">
    <property type="entry name" value="Beta-barrel_TonB"/>
</dbReference>
<evidence type="ECO:0000256" key="9">
    <source>
        <dbReference type="ARBA" id="ARBA00023237"/>
    </source>
</evidence>
<protein>
    <submittedName>
        <fullName evidence="14">TonB-dependent receptor</fullName>
    </submittedName>
</protein>
<name>A0A512B5C7_9BACT</name>
<gene>
    <name evidence="14" type="ORF">AAE02nite_46410</name>
</gene>